<feature type="region of interest" description="Disordered" evidence="1">
    <location>
        <begin position="1529"/>
        <end position="1555"/>
    </location>
</feature>
<dbReference type="Proteomes" id="UP000275078">
    <property type="component" value="Unassembled WGS sequence"/>
</dbReference>
<name>A0A3N4HQS8_ASCIM</name>
<dbReference type="EMBL" id="ML119791">
    <property type="protein sequence ID" value="RPA74411.1"/>
    <property type="molecule type" value="Genomic_DNA"/>
</dbReference>
<proteinExistence type="predicted"/>
<feature type="compositionally biased region" description="Polar residues" evidence="1">
    <location>
        <begin position="376"/>
        <end position="390"/>
    </location>
</feature>
<feature type="compositionally biased region" description="Low complexity" evidence="1">
    <location>
        <begin position="140"/>
        <end position="159"/>
    </location>
</feature>
<evidence type="ECO:0000313" key="3">
    <source>
        <dbReference type="Proteomes" id="UP000275078"/>
    </source>
</evidence>
<evidence type="ECO:0000256" key="1">
    <source>
        <dbReference type="SAM" id="MobiDB-lite"/>
    </source>
</evidence>
<gene>
    <name evidence="2" type="ORF">BJ508DRAFT_333120</name>
</gene>
<feature type="compositionally biased region" description="Acidic residues" evidence="1">
    <location>
        <begin position="363"/>
        <end position="374"/>
    </location>
</feature>
<feature type="compositionally biased region" description="Polar residues" evidence="1">
    <location>
        <begin position="1534"/>
        <end position="1543"/>
    </location>
</feature>
<feature type="region of interest" description="Disordered" evidence="1">
    <location>
        <begin position="733"/>
        <end position="820"/>
    </location>
</feature>
<dbReference type="STRING" id="1160509.A0A3N4HQS8"/>
<sequence>MPTTVDEVFALTDDQLGRVLRAAGACSHNPGNGAGLNRYEMLGMVFALTGSRPLNDLVWTTAPNFPHTTLPPRTAEQAGGTSSMPRKRQIPEDDDDETANDKTAKEEVKYQRKRYSITQARRPQIPSPPRLQTPSRRLFRANSSANLLSNRSSQSQANATTKGSHDGGPAASTTTPTEHGLNVPRSRPSRQIGFENPFIVPTLASASTTPRASAVNTPSGSYAATPNIPQSPNIQHDQPPLYTPSRPSARPQPFRLMPQLERQIRSQDNHIEQHMPEQGSDVNMPDIPEDQQEEDDYEPIEDPELPEEDGDFIDATFEQADFYTAGSEPRISSDFPFDEPISPTSSPPSTPRRPYKSPTVEAANEELQDVDMVDATETTSKTANPSSPNRSKGEQTTTHSPSPTQRSPQQTPGQQCARQPPDPPDPPPDVHPFASLMDDIGSEVTQTQAAAYTWKHKHQVSDQAYQELIDMATQQWFNVKDLPFSATTLKGLAKGIPMQRTSTKTVRIALSNSFSNTRKPWATMYRFSVKDTIQRMLCNNQIVDQAHFGPRVEPADRKATEVHHGSLVGGSVLACPSLYPLRTPPSSPDTKGDYIMPGNCYRMKIRDPFNNRASVNFDVRVTQVLIKETPQRTQKKATNSQNTTGGQKVDPPQAPQYTLGKKYNDDDLTVKVQPIITNRNQLRLFGLAKDDDRFDFDEVDEHGAKTAYIIKHEFDTQLGRLLSKATVRIDRSKHNLNDSLPDVLGGNGKKPRKKRTTPAKAKGSTGRKGRQRKATSPDGTDRVTRSRSKTPPPDIDSQNDNDSSGGSGTDSSAASNSDEEKGFDYYEGLLEPEEESEFPIVTDEVIDTSATHAVRYIITPENTSRWDHEMFFRPVRTRGVQGPEEVWHEGRQLRRQHERLARRYDTKLRVLFVKLIHAGHLRETLAELEFRKGEFNWDDLEDSKEGRKPPRIGVYVDFYVDKFGIFRTTHRSAGGLYTTLLNLNFRGRDQPRNHACQGFLPNGCEFHNGGREILMEYAELAKGTLMKIHDTDYIVHVKMLSMSCDMAEANAIAGIEPRRPICMTLGPAFDPFIQIPIDISHSEQKGIGMVAIKNMMDKLFSNHGKAEFTRVFIEHPLPTNISKIVNPAYHQKRLMMHQVTTLMACMPFLLRKMDLSKGVFQTSIFEQFQEKYPDRVGGWDSTAIMDFLIETHLATAKANSLVFKRELNMDKDYALLESSIFESRRLLMEFYRPLENTDAVFRRSRLGRQFLADKRGGTIRHLPNFHQAAHMRETAIRYGTLLNMSCSIGELVHKLFKQLVPHTNYLDIERSFMNYWALMDALRFIIDCFPGHNWYKHLKRLSGMVPSLMSGYFFGQIARFSEDGDWAQNRKGLASRMAFMKEDRFPELYFGAQISGPAAKDRKYPINLRGKNRNSLIITSLSNAYETYGFEKNEVLVTESFVTRDFEGNKNIYYPRLAWWASLTFFDTIRESRQRLRIGDVIAVDERTKRTDEFVEGYAKILGICTHNNKGTNYVFLYIEWLEKRDNKKRKTTQKPSQSQAKANKQPLRKHGLDDEFIDEDAEDEDEDEDEDEPVQHESVGMGELQIWDAVSIKDNIETKKRYTNFIALCSVSDGRTPYFIPIDKSLALSMPESVITNEDDPNKDQTESFYLNHWFFRSV</sequence>
<protein>
    <submittedName>
        <fullName evidence="2">Uncharacterized protein</fullName>
    </submittedName>
</protein>
<feature type="compositionally biased region" description="Acidic residues" evidence="1">
    <location>
        <begin position="1561"/>
        <end position="1573"/>
    </location>
</feature>
<accession>A0A3N4HQS8</accession>
<feature type="region of interest" description="Disordered" evidence="1">
    <location>
        <begin position="64"/>
        <end position="192"/>
    </location>
</feature>
<dbReference type="OrthoDB" id="5372708at2759"/>
<feature type="compositionally biased region" description="Basic and acidic residues" evidence="1">
    <location>
        <begin position="99"/>
        <end position="110"/>
    </location>
</feature>
<feature type="region of interest" description="Disordered" evidence="1">
    <location>
        <begin position="205"/>
        <end position="435"/>
    </location>
</feature>
<feature type="compositionally biased region" description="Polar residues" evidence="1">
    <location>
        <begin position="205"/>
        <end position="236"/>
    </location>
</feature>
<feature type="region of interest" description="Disordered" evidence="1">
    <location>
        <begin position="1561"/>
        <end position="1580"/>
    </location>
</feature>
<evidence type="ECO:0000313" key="2">
    <source>
        <dbReference type="EMBL" id="RPA74411.1"/>
    </source>
</evidence>
<feature type="compositionally biased region" description="Polar residues" evidence="1">
    <location>
        <begin position="636"/>
        <end position="646"/>
    </location>
</feature>
<organism evidence="2 3">
    <name type="scientific">Ascobolus immersus RN42</name>
    <dbReference type="NCBI Taxonomy" id="1160509"/>
    <lineage>
        <taxon>Eukaryota</taxon>
        <taxon>Fungi</taxon>
        <taxon>Dikarya</taxon>
        <taxon>Ascomycota</taxon>
        <taxon>Pezizomycotina</taxon>
        <taxon>Pezizomycetes</taxon>
        <taxon>Pezizales</taxon>
        <taxon>Ascobolaceae</taxon>
        <taxon>Ascobolus</taxon>
    </lineage>
</organism>
<feature type="compositionally biased region" description="Basic and acidic residues" evidence="1">
    <location>
        <begin position="262"/>
        <end position="275"/>
    </location>
</feature>
<feature type="compositionally biased region" description="Acidic residues" evidence="1">
    <location>
        <begin position="287"/>
        <end position="312"/>
    </location>
</feature>
<feature type="region of interest" description="Disordered" evidence="1">
    <location>
        <begin position="628"/>
        <end position="661"/>
    </location>
</feature>
<keyword evidence="3" id="KW-1185">Reference proteome</keyword>
<reference evidence="2 3" key="1">
    <citation type="journal article" date="2018" name="Nat. Ecol. Evol.">
        <title>Pezizomycetes genomes reveal the molecular basis of ectomycorrhizal truffle lifestyle.</title>
        <authorList>
            <person name="Murat C."/>
            <person name="Payen T."/>
            <person name="Noel B."/>
            <person name="Kuo A."/>
            <person name="Morin E."/>
            <person name="Chen J."/>
            <person name="Kohler A."/>
            <person name="Krizsan K."/>
            <person name="Balestrini R."/>
            <person name="Da Silva C."/>
            <person name="Montanini B."/>
            <person name="Hainaut M."/>
            <person name="Levati E."/>
            <person name="Barry K.W."/>
            <person name="Belfiori B."/>
            <person name="Cichocki N."/>
            <person name="Clum A."/>
            <person name="Dockter R.B."/>
            <person name="Fauchery L."/>
            <person name="Guy J."/>
            <person name="Iotti M."/>
            <person name="Le Tacon F."/>
            <person name="Lindquist E.A."/>
            <person name="Lipzen A."/>
            <person name="Malagnac F."/>
            <person name="Mello A."/>
            <person name="Molinier V."/>
            <person name="Miyauchi S."/>
            <person name="Poulain J."/>
            <person name="Riccioni C."/>
            <person name="Rubini A."/>
            <person name="Sitrit Y."/>
            <person name="Splivallo R."/>
            <person name="Traeger S."/>
            <person name="Wang M."/>
            <person name="Zifcakova L."/>
            <person name="Wipf D."/>
            <person name="Zambonelli A."/>
            <person name="Paolocci F."/>
            <person name="Nowrousian M."/>
            <person name="Ottonello S."/>
            <person name="Baldrian P."/>
            <person name="Spatafora J.W."/>
            <person name="Henrissat B."/>
            <person name="Nagy L.G."/>
            <person name="Aury J.M."/>
            <person name="Wincker P."/>
            <person name="Grigoriev I.V."/>
            <person name="Bonfante P."/>
            <person name="Martin F.M."/>
        </authorList>
    </citation>
    <scope>NUCLEOTIDE SEQUENCE [LARGE SCALE GENOMIC DNA]</scope>
    <source>
        <strain evidence="2 3">RN42</strain>
    </source>
</reference>
<feature type="compositionally biased region" description="Low complexity" evidence="1">
    <location>
        <begin position="796"/>
        <end position="816"/>
    </location>
</feature>
<feature type="compositionally biased region" description="Pro residues" evidence="1">
    <location>
        <begin position="420"/>
        <end position="430"/>
    </location>
</feature>
<feature type="compositionally biased region" description="Low complexity" evidence="1">
    <location>
        <begin position="395"/>
        <end position="415"/>
    </location>
</feature>